<evidence type="ECO:0000256" key="3">
    <source>
        <dbReference type="ARBA" id="ARBA00022679"/>
    </source>
</evidence>
<keyword evidence="7" id="KW-1185">Reference proteome</keyword>
<dbReference type="InterPro" id="IPR002736">
    <property type="entry name" value="CitG"/>
</dbReference>
<dbReference type="Gene3D" id="1.10.4200.10">
    <property type="entry name" value="Triphosphoribosyl-dephospho-CoA protein"/>
    <property type="match status" value="2"/>
</dbReference>
<dbReference type="EMBL" id="JBIAQY010000021">
    <property type="protein sequence ID" value="MFF3573777.1"/>
    <property type="molecule type" value="Genomic_DNA"/>
</dbReference>
<evidence type="ECO:0000256" key="1">
    <source>
        <dbReference type="ARBA" id="ARBA00001210"/>
    </source>
</evidence>
<dbReference type="RefSeq" id="WP_387406554.1">
    <property type="nucleotide sequence ID" value="NZ_JBIAQY010000021.1"/>
</dbReference>
<evidence type="ECO:0000256" key="4">
    <source>
        <dbReference type="ARBA" id="ARBA00022741"/>
    </source>
</evidence>
<dbReference type="InterPro" id="IPR017555">
    <property type="entry name" value="TriPribosyl-deP-CoA_syn"/>
</dbReference>
<evidence type="ECO:0000313" key="6">
    <source>
        <dbReference type="EMBL" id="MFF3573777.1"/>
    </source>
</evidence>
<keyword evidence="5" id="KW-0067">ATP-binding</keyword>
<dbReference type="HAMAP" id="MF_01883">
    <property type="entry name" value="MdcB"/>
    <property type="match status" value="1"/>
</dbReference>
<dbReference type="NCBIfam" id="TIGR03132">
    <property type="entry name" value="malonate_mdcB"/>
    <property type="match status" value="1"/>
</dbReference>
<dbReference type="Proteomes" id="UP001601992">
    <property type="component" value="Unassembled WGS sequence"/>
</dbReference>
<dbReference type="GO" id="GO:0046917">
    <property type="term" value="F:triphosphoribosyl-dephospho-CoA synthase activity"/>
    <property type="evidence" value="ECO:0007669"/>
    <property type="project" value="UniProtKB-EC"/>
</dbReference>
<name>A0ABW6SC13_9NOCA</name>
<gene>
    <name evidence="6" type="ORF">ACFYXQ_39080</name>
</gene>
<keyword evidence="6" id="KW-0328">Glycosyltransferase</keyword>
<sequence>MLATTGITGQSARSTEWSALSPRRLADLAVGALRAEAELTPKPGLVDRRGGGTHRDMDLDLLLVSAEALRDTFEQCATAAIQLPLGPQLRARLGVIGQEGEARMLAATGGVNTHRGALWALGLLSAATVRHCDATSATRFAANLARLPDRGLPMAMVDSHGQRMCRRYGVAGAKGEAAEGFPHVTRYALPALHRARALGACEVTAQLDALLAVMAHLDDTCLLHRGGPAGLAAVRAGARVVVSAGGCASRAGHAALVELDRLARVRRLSAGGSADVLSAALFLDSLTGSRLPHRPGGLGCRP</sequence>
<evidence type="ECO:0000256" key="5">
    <source>
        <dbReference type="ARBA" id="ARBA00022840"/>
    </source>
</evidence>
<comment type="catalytic activity">
    <reaction evidence="1">
        <text>3'-dephospho-CoA + ATP = 2'-(5''-triphospho-alpha-D-ribosyl)-3'-dephospho-CoA + adenine</text>
        <dbReference type="Rhea" id="RHEA:15117"/>
        <dbReference type="ChEBI" id="CHEBI:16708"/>
        <dbReference type="ChEBI" id="CHEBI:30616"/>
        <dbReference type="ChEBI" id="CHEBI:57328"/>
        <dbReference type="ChEBI" id="CHEBI:61378"/>
        <dbReference type="EC" id="2.4.2.52"/>
    </reaction>
</comment>
<evidence type="ECO:0000313" key="7">
    <source>
        <dbReference type="Proteomes" id="UP001601992"/>
    </source>
</evidence>
<accession>A0ABW6SC13</accession>
<dbReference type="NCBIfam" id="NF002315">
    <property type="entry name" value="PRK01237.1"/>
    <property type="match status" value="1"/>
</dbReference>
<dbReference type="PANTHER" id="PTHR30201:SF2">
    <property type="entry name" value="2-(5''-TRIPHOSPHORIBOSYL)-3'-DEPHOSPHOCOENZYME-A SYNTHASE"/>
    <property type="match status" value="1"/>
</dbReference>
<comment type="caution">
    <text evidence="6">The sequence shown here is derived from an EMBL/GenBank/DDBJ whole genome shotgun (WGS) entry which is preliminary data.</text>
</comment>
<keyword evidence="4" id="KW-0547">Nucleotide-binding</keyword>
<proteinExistence type="inferred from homology"/>
<reference evidence="6 7" key="1">
    <citation type="submission" date="2024-10" db="EMBL/GenBank/DDBJ databases">
        <title>The Natural Products Discovery Center: Release of the First 8490 Sequenced Strains for Exploring Actinobacteria Biosynthetic Diversity.</title>
        <authorList>
            <person name="Kalkreuter E."/>
            <person name="Kautsar S.A."/>
            <person name="Yang D."/>
            <person name="Bader C.D."/>
            <person name="Teijaro C.N."/>
            <person name="Fluegel L."/>
            <person name="Davis C.M."/>
            <person name="Simpson J.R."/>
            <person name="Lauterbach L."/>
            <person name="Steele A.D."/>
            <person name="Gui C."/>
            <person name="Meng S."/>
            <person name="Li G."/>
            <person name="Viehrig K."/>
            <person name="Ye F."/>
            <person name="Su P."/>
            <person name="Kiefer A.F."/>
            <person name="Nichols A."/>
            <person name="Cepeda A.J."/>
            <person name="Yan W."/>
            <person name="Fan B."/>
            <person name="Jiang Y."/>
            <person name="Adhikari A."/>
            <person name="Zheng C.-J."/>
            <person name="Schuster L."/>
            <person name="Cowan T.M."/>
            <person name="Smanski M.J."/>
            <person name="Chevrette M.G."/>
            <person name="De Carvalho L.P.S."/>
            <person name="Shen B."/>
        </authorList>
    </citation>
    <scope>NUCLEOTIDE SEQUENCE [LARGE SCALE GENOMIC DNA]</scope>
    <source>
        <strain evidence="6 7">NPDC002593</strain>
    </source>
</reference>
<dbReference type="GO" id="GO:0016757">
    <property type="term" value="F:glycosyltransferase activity"/>
    <property type="evidence" value="ECO:0007669"/>
    <property type="project" value="UniProtKB-KW"/>
</dbReference>
<keyword evidence="3 6" id="KW-0808">Transferase</keyword>
<evidence type="ECO:0000256" key="2">
    <source>
        <dbReference type="ARBA" id="ARBA00012074"/>
    </source>
</evidence>
<dbReference type="Pfam" id="PF01874">
    <property type="entry name" value="CitG"/>
    <property type="match status" value="1"/>
</dbReference>
<dbReference type="PANTHER" id="PTHR30201">
    <property type="entry name" value="TRIPHOSPHORIBOSYL-DEPHOSPHO-COA SYNTHASE"/>
    <property type="match status" value="1"/>
</dbReference>
<dbReference type="EC" id="2.4.2.52" evidence="2"/>
<protein>
    <recommendedName>
        <fullName evidence="2">triphosphoribosyl-dephospho-CoA synthase</fullName>
        <ecNumber evidence="2">2.4.2.52</ecNumber>
    </recommendedName>
</protein>
<organism evidence="6 7">
    <name type="scientific">Nocardia jiangxiensis</name>
    <dbReference type="NCBI Taxonomy" id="282685"/>
    <lineage>
        <taxon>Bacteria</taxon>
        <taxon>Bacillati</taxon>
        <taxon>Actinomycetota</taxon>
        <taxon>Actinomycetes</taxon>
        <taxon>Mycobacteriales</taxon>
        <taxon>Nocardiaceae</taxon>
        <taxon>Nocardia</taxon>
    </lineage>
</organism>